<evidence type="ECO:0000313" key="4">
    <source>
        <dbReference type="Proteomes" id="UP000181941"/>
    </source>
</evidence>
<name>A0A1J4UE73_9BACT</name>
<evidence type="ECO:0000256" key="1">
    <source>
        <dbReference type="SAM" id="Phobius"/>
    </source>
</evidence>
<reference evidence="3 4" key="1">
    <citation type="journal article" date="2016" name="Environ. Microbiol.">
        <title>Genomic resolution of a cold subsurface aquifer community provides metabolic insights for novel microbes adapted to high CO concentrations.</title>
        <authorList>
            <person name="Probst A.J."/>
            <person name="Castelle C.J."/>
            <person name="Singh A."/>
            <person name="Brown C.T."/>
            <person name="Anantharaman K."/>
            <person name="Sharon I."/>
            <person name="Hug L.A."/>
            <person name="Burstein D."/>
            <person name="Emerson J.B."/>
            <person name="Thomas B.C."/>
            <person name="Banfield J.F."/>
        </authorList>
    </citation>
    <scope>NUCLEOTIDE SEQUENCE [LARGE SCALE GENOMIC DNA]</scope>
    <source>
        <strain evidence="3">CG1_02_32_51</strain>
    </source>
</reference>
<dbReference type="EMBL" id="MNVC01000002">
    <property type="protein sequence ID" value="OIO20519.1"/>
    <property type="molecule type" value="Genomic_DNA"/>
</dbReference>
<feature type="transmembrane region" description="Helical" evidence="1">
    <location>
        <begin position="7"/>
        <end position="27"/>
    </location>
</feature>
<dbReference type="Gene3D" id="3.40.30.10">
    <property type="entry name" value="Glutaredoxin"/>
    <property type="match status" value="1"/>
</dbReference>
<keyword evidence="1" id="KW-1133">Transmembrane helix</keyword>
<proteinExistence type="predicted"/>
<protein>
    <recommendedName>
        <fullName evidence="2">Thioredoxin-like fold domain-containing protein</fullName>
    </recommendedName>
</protein>
<accession>A0A1J4UE73</accession>
<keyword evidence="1" id="KW-0472">Membrane</keyword>
<gene>
    <name evidence="3" type="ORF">AUJ23_00160</name>
</gene>
<keyword evidence="1" id="KW-0812">Transmembrane</keyword>
<comment type="caution">
    <text evidence="3">The sequence shown here is derived from an EMBL/GenBank/DDBJ whole genome shotgun (WGS) entry which is preliminary data.</text>
</comment>
<evidence type="ECO:0000259" key="2">
    <source>
        <dbReference type="Pfam" id="PF13462"/>
    </source>
</evidence>
<organism evidence="3 4">
    <name type="scientific">Candidatus Magasanikbacteria bacterium CG1_02_32_51</name>
    <dbReference type="NCBI Taxonomy" id="1805238"/>
    <lineage>
        <taxon>Bacteria</taxon>
        <taxon>Candidatus Magasanikiibacteriota</taxon>
    </lineage>
</organism>
<dbReference type="AlphaFoldDB" id="A0A1J4UE73"/>
<dbReference type="SUPFAM" id="SSF52833">
    <property type="entry name" value="Thioredoxin-like"/>
    <property type="match status" value="1"/>
</dbReference>
<dbReference type="InterPro" id="IPR036249">
    <property type="entry name" value="Thioredoxin-like_sf"/>
</dbReference>
<evidence type="ECO:0000313" key="3">
    <source>
        <dbReference type="EMBL" id="OIO20519.1"/>
    </source>
</evidence>
<sequence>MLSTKKILTIFIPALLIVGLAFFVQIIKYQPLFPKVLPQDNTPKQFVIPLFPEDPIIGNPKSPITIIAFEDFSCGECSRQNDIFEILQTKYPNKFKVIWKGLPISDFPYPSINAEKYGYCANQQNKFADFKTNAFVNTLELSETTLQVIAQNIELDEKQLNKCLSSEEVTNFIKITENIAQILSVQAVPAFFIDNKQISKEDTASEYAWETLLGLSQ</sequence>
<dbReference type="Pfam" id="PF13462">
    <property type="entry name" value="Thioredoxin_4"/>
    <property type="match status" value="1"/>
</dbReference>
<feature type="domain" description="Thioredoxin-like fold" evidence="2">
    <location>
        <begin position="53"/>
        <end position="206"/>
    </location>
</feature>
<dbReference type="Proteomes" id="UP000181941">
    <property type="component" value="Unassembled WGS sequence"/>
</dbReference>
<dbReference type="InterPro" id="IPR012336">
    <property type="entry name" value="Thioredoxin-like_fold"/>
</dbReference>
<dbReference type="STRING" id="1805238.AUJ23_00160"/>